<gene>
    <name evidence="1" type="ORF">BHW43_07615</name>
</gene>
<name>A0A1Q6R3T3_9FIRM</name>
<dbReference type="STRING" id="626940.BHW43_07615"/>
<organism evidence="1 2">
    <name type="scientific">Phascolarctobacterium succinatutens</name>
    <dbReference type="NCBI Taxonomy" id="626940"/>
    <lineage>
        <taxon>Bacteria</taxon>
        <taxon>Bacillati</taxon>
        <taxon>Bacillota</taxon>
        <taxon>Negativicutes</taxon>
        <taxon>Acidaminococcales</taxon>
        <taxon>Acidaminococcaceae</taxon>
        <taxon>Phascolarctobacterium</taxon>
    </lineage>
</organism>
<sequence length="95" mass="10261">MAGVLEKQLARALDMRLAVFASKAASGSLLQDEMSLRAAAYMASEIIMPCCCMMCNKAKLEALLSQTKLCAENQELTQRLAALVYDDLARCNGLG</sequence>
<protein>
    <submittedName>
        <fullName evidence="1">Uncharacterized protein</fullName>
    </submittedName>
</protein>
<dbReference type="RefSeq" id="WP_210684987.1">
    <property type="nucleotide sequence ID" value="NZ_CAMQNL010000010.1"/>
</dbReference>
<accession>A0A1Q6R3T3</accession>
<dbReference type="Proteomes" id="UP000186777">
    <property type="component" value="Unassembled WGS sequence"/>
</dbReference>
<dbReference type="EMBL" id="MNTG01000034">
    <property type="protein sequence ID" value="OLA37034.1"/>
    <property type="molecule type" value="Genomic_DNA"/>
</dbReference>
<evidence type="ECO:0000313" key="2">
    <source>
        <dbReference type="Proteomes" id="UP000186777"/>
    </source>
</evidence>
<proteinExistence type="predicted"/>
<reference evidence="1 2" key="1">
    <citation type="journal article" date="2016" name="Nat. Biotechnol.">
        <title>Measurement of bacterial replication rates in microbial communities.</title>
        <authorList>
            <person name="Brown C.T."/>
            <person name="Olm M.R."/>
            <person name="Thomas B.C."/>
            <person name="Banfield J.F."/>
        </authorList>
    </citation>
    <scope>NUCLEOTIDE SEQUENCE [LARGE SCALE GENOMIC DNA]</scope>
    <source>
        <strain evidence="1">46_33</strain>
    </source>
</reference>
<comment type="caution">
    <text evidence="1">The sequence shown here is derived from an EMBL/GenBank/DDBJ whole genome shotgun (WGS) entry which is preliminary data.</text>
</comment>
<evidence type="ECO:0000313" key="1">
    <source>
        <dbReference type="EMBL" id="OLA37034.1"/>
    </source>
</evidence>
<dbReference type="AlphaFoldDB" id="A0A1Q6R3T3"/>